<name>A0A2P5CBC7_TREOI</name>
<comment type="caution">
    <text evidence="1">The sequence shown here is derived from an EMBL/GenBank/DDBJ whole genome shotgun (WGS) entry which is preliminary data.</text>
</comment>
<dbReference type="Proteomes" id="UP000237000">
    <property type="component" value="Unassembled WGS sequence"/>
</dbReference>
<accession>A0A2P5CBC7</accession>
<dbReference type="InParanoid" id="A0A2P5CBC7"/>
<protein>
    <submittedName>
        <fullName evidence="1">Uncharacterized protein</fullName>
    </submittedName>
</protein>
<dbReference type="OrthoDB" id="10485367at2759"/>
<sequence>MKAFIREFVGEGRKEMKCQWPTLDALPQKSQETDLLGFLPSLLYTIPVSPTNYHDDQLAHWAHLLTGLYTSRPGIVTRFYNNLGEFRGAWQEKNFKNLKVLNFSKFSMN</sequence>
<organism evidence="1 2">
    <name type="scientific">Trema orientale</name>
    <name type="common">Charcoal tree</name>
    <name type="synonym">Celtis orientalis</name>
    <dbReference type="NCBI Taxonomy" id="63057"/>
    <lineage>
        <taxon>Eukaryota</taxon>
        <taxon>Viridiplantae</taxon>
        <taxon>Streptophyta</taxon>
        <taxon>Embryophyta</taxon>
        <taxon>Tracheophyta</taxon>
        <taxon>Spermatophyta</taxon>
        <taxon>Magnoliopsida</taxon>
        <taxon>eudicotyledons</taxon>
        <taxon>Gunneridae</taxon>
        <taxon>Pentapetalae</taxon>
        <taxon>rosids</taxon>
        <taxon>fabids</taxon>
        <taxon>Rosales</taxon>
        <taxon>Cannabaceae</taxon>
        <taxon>Trema</taxon>
    </lineage>
</organism>
<evidence type="ECO:0000313" key="2">
    <source>
        <dbReference type="Proteomes" id="UP000237000"/>
    </source>
</evidence>
<proteinExistence type="predicted"/>
<dbReference type="AlphaFoldDB" id="A0A2P5CBC7"/>
<evidence type="ECO:0000313" key="1">
    <source>
        <dbReference type="EMBL" id="PON58294.1"/>
    </source>
</evidence>
<keyword evidence="2" id="KW-1185">Reference proteome</keyword>
<dbReference type="EMBL" id="JXTC01000388">
    <property type="protein sequence ID" value="PON58294.1"/>
    <property type="molecule type" value="Genomic_DNA"/>
</dbReference>
<gene>
    <name evidence="1" type="ORF">TorRG33x02_291660</name>
</gene>
<reference evidence="2" key="1">
    <citation type="submission" date="2016-06" db="EMBL/GenBank/DDBJ databases">
        <title>Parallel loss of symbiosis genes in relatives of nitrogen-fixing non-legume Parasponia.</title>
        <authorList>
            <person name="Van Velzen R."/>
            <person name="Holmer R."/>
            <person name="Bu F."/>
            <person name="Rutten L."/>
            <person name="Van Zeijl A."/>
            <person name="Liu W."/>
            <person name="Santuari L."/>
            <person name="Cao Q."/>
            <person name="Sharma T."/>
            <person name="Shen D."/>
            <person name="Roswanjaya Y."/>
            <person name="Wardhani T."/>
            <person name="Kalhor M.S."/>
            <person name="Jansen J."/>
            <person name="Van den Hoogen J."/>
            <person name="Gungor B."/>
            <person name="Hartog M."/>
            <person name="Hontelez J."/>
            <person name="Verver J."/>
            <person name="Yang W.-C."/>
            <person name="Schijlen E."/>
            <person name="Repin R."/>
            <person name="Schilthuizen M."/>
            <person name="Schranz E."/>
            <person name="Heidstra R."/>
            <person name="Miyata K."/>
            <person name="Fedorova E."/>
            <person name="Kohlen W."/>
            <person name="Bisseling T."/>
            <person name="Smit S."/>
            <person name="Geurts R."/>
        </authorList>
    </citation>
    <scope>NUCLEOTIDE SEQUENCE [LARGE SCALE GENOMIC DNA]</scope>
    <source>
        <strain evidence="2">cv. RG33-2</strain>
    </source>
</reference>